<sequence>MQGGDGEEHHEDETQSESKKRKLEKAAAELKDGEVIVINSASELEIKLFAACKLRRLAIISFMATWCGPCRYMSPEYTSLAVKYPKVVFLKVDIDEATNVAMAYKVSSIPNFFFVKEGKQIDQLVTVDKNTLEEKIAQHSV</sequence>
<dbReference type="CDD" id="cd02947">
    <property type="entry name" value="TRX_family"/>
    <property type="match status" value="1"/>
</dbReference>
<dbReference type="InterPro" id="IPR013766">
    <property type="entry name" value="Thioredoxin_domain"/>
</dbReference>
<dbReference type="FunFam" id="3.40.30.10:FF:000240">
    <property type="entry name" value="TPR repeat-containing thioredoxin TDX"/>
    <property type="match status" value="1"/>
</dbReference>
<dbReference type="Proteomes" id="UP001634393">
    <property type="component" value="Unassembled WGS sequence"/>
</dbReference>
<dbReference type="Gene3D" id="3.40.30.10">
    <property type="entry name" value="Glutaredoxin"/>
    <property type="match status" value="1"/>
</dbReference>
<feature type="domain" description="Thioredoxin" evidence="3">
    <location>
        <begin position="17"/>
        <end position="141"/>
    </location>
</feature>
<dbReference type="AlphaFoldDB" id="A0ABD3TFP8"/>
<evidence type="ECO:0000313" key="4">
    <source>
        <dbReference type="EMBL" id="KAL3835285.1"/>
    </source>
</evidence>
<comment type="caution">
    <text evidence="4">The sequence shown here is derived from an EMBL/GenBank/DDBJ whole genome shotgun (WGS) entry which is preliminary data.</text>
</comment>
<dbReference type="InterPro" id="IPR036249">
    <property type="entry name" value="Thioredoxin-like_sf"/>
</dbReference>
<dbReference type="SUPFAM" id="SSF52833">
    <property type="entry name" value="Thioredoxin-like"/>
    <property type="match status" value="1"/>
</dbReference>
<dbReference type="PROSITE" id="PS51352">
    <property type="entry name" value="THIOREDOXIN_2"/>
    <property type="match status" value="1"/>
</dbReference>
<dbReference type="GO" id="GO:0016667">
    <property type="term" value="F:oxidoreductase activity, acting on a sulfur group of donors"/>
    <property type="evidence" value="ECO:0007669"/>
    <property type="project" value="UniProtKB-ARBA"/>
</dbReference>
<organism evidence="4 5">
    <name type="scientific">Penstemon smallii</name>
    <dbReference type="NCBI Taxonomy" id="265156"/>
    <lineage>
        <taxon>Eukaryota</taxon>
        <taxon>Viridiplantae</taxon>
        <taxon>Streptophyta</taxon>
        <taxon>Embryophyta</taxon>
        <taxon>Tracheophyta</taxon>
        <taxon>Spermatophyta</taxon>
        <taxon>Magnoliopsida</taxon>
        <taxon>eudicotyledons</taxon>
        <taxon>Gunneridae</taxon>
        <taxon>Pentapetalae</taxon>
        <taxon>asterids</taxon>
        <taxon>lamiids</taxon>
        <taxon>Lamiales</taxon>
        <taxon>Plantaginaceae</taxon>
        <taxon>Cheloneae</taxon>
        <taxon>Penstemon</taxon>
    </lineage>
</organism>
<proteinExistence type="predicted"/>
<keyword evidence="5" id="KW-1185">Reference proteome</keyword>
<evidence type="ECO:0000256" key="1">
    <source>
        <dbReference type="ARBA" id="ARBA00023157"/>
    </source>
</evidence>
<accession>A0ABD3TFP8</accession>
<dbReference type="PANTHER" id="PTHR46115">
    <property type="entry name" value="THIOREDOXIN-LIKE PROTEIN 1"/>
    <property type="match status" value="1"/>
</dbReference>
<evidence type="ECO:0000259" key="3">
    <source>
        <dbReference type="PROSITE" id="PS51352"/>
    </source>
</evidence>
<feature type="region of interest" description="Disordered" evidence="2">
    <location>
        <begin position="1"/>
        <end position="25"/>
    </location>
</feature>
<evidence type="ECO:0000256" key="2">
    <source>
        <dbReference type="SAM" id="MobiDB-lite"/>
    </source>
</evidence>
<gene>
    <name evidence="4" type="ORF">ACJIZ3_010021</name>
</gene>
<name>A0ABD3TFP8_9LAMI</name>
<dbReference type="GO" id="GO:0006950">
    <property type="term" value="P:response to stress"/>
    <property type="evidence" value="ECO:0007669"/>
    <property type="project" value="UniProtKB-ARBA"/>
</dbReference>
<reference evidence="4 5" key="1">
    <citation type="submission" date="2024-12" db="EMBL/GenBank/DDBJ databases">
        <title>The unique morphological basis and parallel evolutionary history of personate flowers in Penstemon.</title>
        <authorList>
            <person name="Depatie T.H."/>
            <person name="Wessinger C.A."/>
        </authorList>
    </citation>
    <scope>NUCLEOTIDE SEQUENCE [LARGE SCALE GENOMIC DNA]</scope>
    <source>
        <strain evidence="4">WTNN_2</strain>
        <tissue evidence="4">Leaf</tissue>
    </source>
</reference>
<evidence type="ECO:0000313" key="5">
    <source>
        <dbReference type="Proteomes" id="UP001634393"/>
    </source>
</evidence>
<dbReference type="EMBL" id="JBJXBP010000004">
    <property type="protein sequence ID" value="KAL3835285.1"/>
    <property type="molecule type" value="Genomic_DNA"/>
</dbReference>
<protein>
    <recommendedName>
        <fullName evidence="3">Thioredoxin domain-containing protein</fullName>
    </recommendedName>
</protein>
<dbReference type="Pfam" id="PF00085">
    <property type="entry name" value="Thioredoxin"/>
    <property type="match status" value="1"/>
</dbReference>
<keyword evidence="1" id="KW-1015">Disulfide bond</keyword>